<feature type="domain" description="SLH" evidence="3">
    <location>
        <begin position="1398"/>
        <end position="1459"/>
    </location>
</feature>
<sequence length="1459" mass="149986">MVVGKRLWLKGIVALLVLAHTALPAAGLTAGTAYAAQGGPVAAGKYPADDAAAAPANARLSLYFDEPVLKGNGAAVISIRKVADNSEWGRYAVSDSRVTVDPSNSSLVTIQPERPFEARQSYYVLIDSGSFVSQSGSGAFAGISSATEWNFTAAEPDTSAPVATDYSPGSGQGDASVFSALRITFNEAVFPAAGFLQLTNASTGDSVPIGITSTLVSGGGTNVLSIAPPNGLLPSQSYTVSAPAGLFQDGSGNRSGSIGWSFRTAASPIGVTGMNPTNGTQGVDVRTELKLVFDKPVSPNSSSAAPKRIELKKVSDNSTVQSWTADQLRYADDGRSAILPHNGLAGSTAYYVLVDAAAFRSGDLLFAGIRDAAAWTFTTRAVSDSKGPSLTGLSPGNGETIAAGDSKLAMSFDRAVYPGTGSFVLRSAQDSAIVATIPVTSEQVAGFGSSRIAIDPRISFQEGARYYVEIGTQAIRDAAGTAYAGLAGSSAWSFTATRDWTPPSVLTLRPASGSDSVSTIAAFEAVFTEPVRLSDGYQILIHKAGSSDTYTVKAQVTADRPDTVVIRPDAPLPGGGEYYMEIGVNSIRDAAGNGFGGILNEYQWRFKTLRATTAAPALSKVEMLSPSKIRLTYDNELDSSAVPYPASFYVTVNDASAAREISQASVSGNTVVLELRSGILNGQKVTVAYTAPTDPGSMRAIRGLGGARAAGFSGRQATYDASAAQPKLTGGSVAGSQLRLTFSDALGAAKADWASQFALYVNDRYHSLSEPAVNGNVLTFKLASAAGGEGGAYINYAPGTNPVMDQSGNLLAAFSGAYIQNLLDTSRPVLTGVAAAGSKVTLTYNEGLNGSLLPLRSQFAVLSGTSSMSISGVSVEGNKLILTLASSLTAGTSVKVSYVQGVPPLADLAGNPAESFSNREAGVSGTYPVFLSGSASGAAVTLLYSMPLDPAAVPGPSQFSFRAGGTLIPVSSVSVSGSVVTLLLGSSVAPGQTLTLTYSPPTYNPLRLAGGDAAAALSSVAIANLGASDGSGSGAGGGTGSKALGQLTELDVSTSPDVSPAGRVATRYTVLNERLAAAYQAARAAGQSKVSFQVPDTNKAGLVALPLATLQQMMSASNASFEIQFDTLTVELPLQAIDYEKTAKLLNAGGTTGYLLLSLDTSASSLAGTLQFAMSRASASLLAGPISIDLSLVSGSSTTKVAYSGLKRMMTTTLRSASVIPAAQAAGVFYDPETSLMSYVPTKTQSAGSGSAVVLKHRDGGVFVIARGSAVLSDIAGHWAKNDISTLAAKAIVRPRTNSSFEPKKTITRAEFAEFVSRALGLKGNTAAASSAYRDTSGLGAAAAYIGAASAAGIVEGASGQFRPNDPVSRQEMAAMIIRAVEAAEMKIIPPQQEQNYLEKFKDRGKIGSWAKSYAAKAVYIGVLNGQTADQFVPAGKATRAEAVVMIKRMLQYLNMIDV</sequence>
<dbReference type="EMBL" id="NFEZ01000001">
    <property type="protein sequence ID" value="PLT48415.1"/>
    <property type="molecule type" value="Genomic_DNA"/>
</dbReference>
<evidence type="ECO:0000259" key="3">
    <source>
        <dbReference type="PROSITE" id="PS51272"/>
    </source>
</evidence>
<name>A0A2N5NDJ0_9BACL</name>
<dbReference type="InterPro" id="IPR032812">
    <property type="entry name" value="SbsA_Ig"/>
</dbReference>
<proteinExistence type="predicted"/>
<dbReference type="Proteomes" id="UP000234789">
    <property type="component" value="Unassembled WGS sequence"/>
</dbReference>
<reference evidence="4 5" key="1">
    <citation type="submission" date="2017-05" db="EMBL/GenBank/DDBJ databases">
        <title>Functional genome analysis of Paenibacillus pasadenensis strain R16: insights on endophytic life style and antifungal activity.</title>
        <authorList>
            <person name="Passera A."/>
            <person name="Marcolungo L."/>
            <person name="Casati P."/>
            <person name="Brasca M."/>
            <person name="Quaglino F."/>
            <person name="Delledonne M."/>
        </authorList>
    </citation>
    <scope>NUCLEOTIDE SEQUENCE [LARGE SCALE GENOMIC DNA]</scope>
    <source>
        <strain evidence="4 5">R16</strain>
    </source>
</reference>
<gene>
    <name evidence="4" type="ORF">B8V81_0547</name>
</gene>
<evidence type="ECO:0000256" key="2">
    <source>
        <dbReference type="SAM" id="SignalP"/>
    </source>
</evidence>
<dbReference type="InterPro" id="IPR028059">
    <property type="entry name" value="SWM_rpt"/>
</dbReference>
<dbReference type="Pfam" id="PF13753">
    <property type="entry name" value="SWM_repeat"/>
    <property type="match status" value="3"/>
</dbReference>
<keyword evidence="5" id="KW-1185">Reference proteome</keyword>
<organism evidence="4 5">
    <name type="scientific">Paenibacillus pasadenensis</name>
    <dbReference type="NCBI Taxonomy" id="217090"/>
    <lineage>
        <taxon>Bacteria</taxon>
        <taxon>Bacillati</taxon>
        <taxon>Bacillota</taxon>
        <taxon>Bacilli</taxon>
        <taxon>Bacillales</taxon>
        <taxon>Paenibacillaceae</taxon>
        <taxon>Paenibacillus</taxon>
    </lineage>
</organism>
<protein>
    <recommendedName>
        <fullName evidence="3">SLH domain-containing protein</fullName>
    </recommendedName>
</protein>
<dbReference type="Gene3D" id="2.60.40.1220">
    <property type="match status" value="2"/>
</dbReference>
<comment type="caution">
    <text evidence="4">The sequence shown here is derived from an EMBL/GenBank/DDBJ whole genome shotgun (WGS) entry which is preliminary data.</text>
</comment>
<dbReference type="Pfam" id="PF00395">
    <property type="entry name" value="SLH"/>
    <property type="match status" value="3"/>
</dbReference>
<dbReference type="Pfam" id="PF13205">
    <property type="entry name" value="Big_5"/>
    <property type="match status" value="5"/>
</dbReference>
<evidence type="ECO:0000313" key="5">
    <source>
        <dbReference type="Proteomes" id="UP000234789"/>
    </source>
</evidence>
<evidence type="ECO:0000256" key="1">
    <source>
        <dbReference type="ARBA" id="ARBA00022729"/>
    </source>
</evidence>
<feature type="signal peptide" evidence="2">
    <location>
        <begin position="1"/>
        <end position="35"/>
    </location>
</feature>
<evidence type="ECO:0000313" key="4">
    <source>
        <dbReference type="EMBL" id="PLT48415.1"/>
    </source>
</evidence>
<dbReference type="InterPro" id="IPR014755">
    <property type="entry name" value="Cu-Rt/internalin_Ig-like"/>
</dbReference>
<dbReference type="PROSITE" id="PS51272">
    <property type="entry name" value="SLH"/>
    <property type="match status" value="3"/>
</dbReference>
<feature type="domain" description="SLH" evidence="3">
    <location>
        <begin position="1267"/>
        <end position="1330"/>
    </location>
</feature>
<dbReference type="NCBIfam" id="TIGR02059">
    <property type="entry name" value="swm_rep_I"/>
    <property type="match status" value="3"/>
</dbReference>
<dbReference type="InterPro" id="IPR011801">
    <property type="entry name" value="Swm_rep_I_cyn"/>
</dbReference>
<dbReference type="InterPro" id="IPR001119">
    <property type="entry name" value="SLH_dom"/>
</dbReference>
<feature type="chain" id="PRO_5014736704" description="SLH domain-containing protein" evidence="2">
    <location>
        <begin position="36"/>
        <end position="1459"/>
    </location>
</feature>
<keyword evidence="1 2" id="KW-0732">Signal</keyword>
<accession>A0A2N5NDJ0</accession>
<feature type="domain" description="SLH" evidence="3">
    <location>
        <begin position="1331"/>
        <end position="1391"/>
    </location>
</feature>